<dbReference type="GO" id="GO:0140664">
    <property type="term" value="F:ATP-dependent DNA damage sensor activity"/>
    <property type="evidence" value="ECO:0007669"/>
    <property type="project" value="InterPro"/>
</dbReference>
<proteinExistence type="inferred from homology"/>
<feature type="compositionally biased region" description="Polar residues" evidence="3">
    <location>
        <begin position="675"/>
        <end position="691"/>
    </location>
</feature>
<dbReference type="InterPro" id="IPR002099">
    <property type="entry name" value="MutL/Mlh/PMS"/>
</dbReference>
<evidence type="ECO:0000259" key="4">
    <source>
        <dbReference type="SMART" id="SM01340"/>
    </source>
</evidence>
<evidence type="ECO:0000313" key="5">
    <source>
        <dbReference type="EMBL" id="EXV02707.1"/>
    </source>
</evidence>
<reference evidence="5 6" key="1">
    <citation type="submission" date="2014-02" db="EMBL/GenBank/DDBJ databases">
        <title>The genome sequence of the entomopathogenic fungus Metarhizium robertsii ARSEF 2575.</title>
        <authorList>
            <person name="Giuliano Garisto Donzelli B."/>
            <person name="Roe B.A."/>
            <person name="Macmil S.L."/>
            <person name="Krasnoff S.B."/>
            <person name="Gibson D.M."/>
        </authorList>
    </citation>
    <scope>NUCLEOTIDE SEQUENCE [LARGE SCALE GENOMIC DNA]</scope>
    <source>
        <strain evidence="5 6">ARSEF 2575</strain>
    </source>
</reference>
<dbReference type="InterPro" id="IPR013507">
    <property type="entry name" value="DNA_mismatch_S5_2-like"/>
</dbReference>
<dbReference type="InterPro" id="IPR020568">
    <property type="entry name" value="Ribosomal_Su5_D2-typ_SF"/>
</dbReference>
<dbReference type="GO" id="GO:0030983">
    <property type="term" value="F:mismatched DNA binding"/>
    <property type="evidence" value="ECO:0007669"/>
    <property type="project" value="InterPro"/>
</dbReference>
<dbReference type="GO" id="GO:0005524">
    <property type="term" value="F:ATP binding"/>
    <property type="evidence" value="ECO:0007669"/>
    <property type="project" value="InterPro"/>
</dbReference>
<dbReference type="InterPro" id="IPR036890">
    <property type="entry name" value="HATPase_C_sf"/>
</dbReference>
<dbReference type="EMBL" id="JELW01000004">
    <property type="protein sequence ID" value="EXV02707.1"/>
    <property type="molecule type" value="Genomic_DNA"/>
</dbReference>
<dbReference type="SUPFAM" id="SSF54211">
    <property type="entry name" value="Ribosomal protein S5 domain 2-like"/>
    <property type="match status" value="1"/>
</dbReference>
<dbReference type="Proteomes" id="UP000030151">
    <property type="component" value="Unassembled WGS sequence"/>
</dbReference>
<evidence type="ECO:0000256" key="1">
    <source>
        <dbReference type="ARBA" id="ARBA00006082"/>
    </source>
</evidence>
<dbReference type="InterPro" id="IPR038973">
    <property type="entry name" value="MutL/Mlh/Pms-like"/>
</dbReference>
<feature type="region of interest" description="Disordered" evidence="3">
    <location>
        <begin position="670"/>
        <end position="691"/>
    </location>
</feature>
<evidence type="ECO:0000256" key="3">
    <source>
        <dbReference type="SAM" id="MobiDB-lite"/>
    </source>
</evidence>
<dbReference type="Pfam" id="PF13589">
    <property type="entry name" value="HATPase_c_3"/>
    <property type="match status" value="1"/>
</dbReference>
<sequence length="954" mass="106330">MSIRPLPQSTVRLLGSSMNITTPYDLVKELLDNALDSQATAVEIAASSNTIDRISVRDNGSGIDISDFGALGRRAHTSKLREYSELVEVGGTTLGFRGEALASANSIANVSIITKSPGDPVAWRIELIPGTGGVKDRRPVSSTVGTTVAVTRLFENLPPRKQYALKQAKNCISQIQQLLRQYVFARPNVKMSLKIIGDTKPLWAYSPKPPDLKREAILQILGANGMVNCIEVYEEVHFNRESISQMETQEPARWVFSGYIQKPYIISKDFKVRGAHLSIDNRPMSAGWHVTKKMTSILKSHISQTTAPKSAERQCGVFLQINIRCPPRSYDPNITMRKDELLIFEEKGLLDGFELVCKRAYEKHNQALAATHPPATASTQPNNARECERQLATELEDEGVSCASTDKVSGQHDNLDNTQALQNTSRATRPKIQTTMKTTFTVNMGRKEDSDSDEENMDMAIEVEIPAGPPSVRDSHTNNQEQHPRQTKTIRHYFQSLPKDGFKISHDDTATAGTVVASPVDPQLDESSPSNRTPLQPLSDIALNRIREEAESTPEPPGSDSIVPMHIINASRRDIVPSLRRVANSTRHLGAQGPERTTPSLYIAGTNSEETQDDEVISPSDSISLRMLTPPPSDPRYRHEQANTQIRPRPQLSNSFVLGTNIARQSHNEFLRDVSPQNGPRQGKSSSGTNHISYRSAASAAGVSGPSQVYPRRTVGLGLAQEDPSLVVLNQPCRIHDEIPRNSIKSFLSSASSHSQAPQLTPPYTKRPAPFLFTPPELLNKPVHMPTFFEKNDGHHKGCQESEGSLNILTERETRRANRPSQSNNKLAWTTEESREYHVRAQRFHTHHRQVRRMSTGQLPLERIDAAKQTFGLCTIVHQQIQQIQHQMNHHSPLETYITHGNLRMSLPFRNLSETHCVQRELQSSVSSWMKRNNIPGHVEYTLESRAKGKCRAE</sequence>
<feature type="compositionally biased region" description="Polar residues" evidence="3">
    <location>
        <begin position="642"/>
        <end position="652"/>
    </location>
</feature>
<dbReference type="PANTHER" id="PTHR10073:SF41">
    <property type="entry name" value="MISMATCH REPAIR PROTEIN, PUTATIVE (AFU_ORTHOLOGUE AFUA_8G05820)-RELATED"/>
    <property type="match status" value="1"/>
</dbReference>
<feature type="region of interest" description="Disordered" evidence="3">
    <location>
        <begin position="467"/>
        <end position="487"/>
    </location>
</feature>
<comment type="similarity">
    <text evidence="1">Belongs to the DNA mismatch repair MutL/HexB family.</text>
</comment>
<dbReference type="OrthoDB" id="10263226at2759"/>
<dbReference type="FunFam" id="3.30.565.10:FF:000017">
    <property type="entry name" value="PMS1 homolog 1, mismatch repair system component"/>
    <property type="match status" value="1"/>
</dbReference>
<dbReference type="PANTHER" id="PTHR10073">
    <property type="entry name" value="DNA MISMATCH REPAIR PROTEIN MLH, PMS, MUTL"/>
    <property type="match status" value="1"/>
</dbReference>
<evidence type="ECO:0000313" key="6">
    <source>
        <dbReference type="Proteomes" id="UP000030151"/>
    </source>
</evidence>
<dbReference type="SUPFAM" id="SSF55874">
    <property type="entry name" value="ATPase domain of HSP90 chaperone/DNA topoisomerase II/histidine kinase"/>
    <property type="match status" value="1"/>
</dbReference>
<feature type="region of interest" description="Disordered" evidence="3">
    <location>
        <begin position="623"/>
        <end position="652"/>
    </location>
</feature>
<keyword evidence="2" id="KW-0227">DNA damage</keyword>
<dbReference type="eggNOG" id="KOG1978">
    <property type="taxonomic scope" value="Eukaryota"/>
</dbReference>
<dbReference type="GO" id="GO:0016887">
    <property type="term" value="F:ATP hydrolysis activity"/>
    <property type="evidence" value="ECO:0007669"/>
    <property type="project" value="InterPro"/>
</dbReference>
<dbReference type="InterPro" id="IPR014762">
    <property type="entry name" value="DNA_mismatch_repair_CS"/>
</dbReference>
<organism evidence="5 6">
    <name type="scientific">Metarhizium robertsii</name>
    <dbReference type="NCBI Taxonomy" id="568076"/>
    <lineage>
        <taxon>Eukaryota</taxon>
        <taxon>Fungi</taxon>
        <taxon>Dikarya</taxon>
        <taxon>Ascomycota</taxon>
        <taxon>Pezizomycotina</taxon>
        <taxon>Sordariomycetes</taxon>
        <taxon>Hypocreomycetidae</taxon>
        <taxon>Hypocreales</taxon>
        <taxon>Clavicipitaceae</taxon>
        <taxon>Metarhizium</taxon>
    </lineage>
</organism>
<dbReference type="GO" id="GO:0061982">
    <property type="term" value="P:meiosis I cell cycle process"/>
    <property type="evidence" value="ECO:0007669"/>
    <property type="project" value="UniProtKB-ARBA"/>
</dbReference>
<dbReference type="GO" id="GO:0032389">
    <property type="term" value="C:MutLalpha complex"/>
    <property type="evidence" value="ECO:0007669"/>
    <property type="project" value="TreeGrafter"/>
</dbReference>
<dbReference type="Gene3D" id="3.30.565.10">
    <property type="entry name" value="Histidine kinase-like ATPase, C-terminal domain"/>
    <property type="match status" value="1"/>
</dbReference>
<dbReference type="NCBIfam" id="TIGR00585">
    <property type="entry name" value="mutl"/>
    <property type="match status" value="1"/>
</dbReference>
<dbReference type="GO" id="GO:0006298">
    <property type="term" value="P:mismatch repair"/>
    <property type="evidence" value="ECO:0007669"/>
    <property type="project" value="InterPro"/>
</dbReference>
<dbReference type="HOGENOM" id="CLU_011171_1_0_1"/>
<comment type="caution">
    <text evidence="5">The sequence shown here is derived from an EMBL/GenBank/DDBJ whole genome shotgun (WGS) entry which is preliminary data.</text>
</comment>
<dbReference type="AlphaFoldDB" id="A0A0A1UXD0"/>
<gene>
    <name evidence="5" type="ORF">X797_003829</name>
</gene>
<accession>A0A0A1UXD0</accession>
<evidence type="ECO:0000256" key="2">
    <source>
        <dbReference type="ARBA" id="ARBA00022763"/>
    </source>
</evidence>
<feature type="domain" description="DNA mismatch repair protein S5" evidence="4">
    <location>
        <begin position="217"/>
        <end position="362"/>
    </location>
</feature>
<dbReference type="PROSITE" id="PS00058">
    <property type="entry name" value="DNA_MISMATCH_REPAIR_1"/>
    <property type="match status" value="1"/>
</dbReference>
<protein>
    <submittedName>
        <fullName evidence="5">DNA mismatch repair protein</fullName>
    </submittedName>
</protein>
<name>A0A0A1UXD0_9HYPO</name>
<dbReference type="SMART" id="SM01340">
    <property type="entry name" value="DNA_mis_repair"/>
    <property type="match status" value="1"/>
</dbReference>
<dbReference type="InterPro" id="IPR014721">
    <property type="entry name" value="Ribsml_uS5_D2-typ_fold_subgr"/>
</dbReference>
<dbReference type="Gene3D" id="3.30.230.10">
    <property type="match status" value="1"/>
</dbReference>